<feature type="compositionally biased region" description="Pro residues" evidence="1">
    <location>
        <begin position="48"/>
        <end position="59"/>
    </location>
</feature>
<protein>
    <submittedName>
        <fullName evidence="2">Uncharacterized protein</fullName>
    </submittedName>
</protein>
<proteinExistence type="predicted"/>
<organism evidence="2">
    <name type="scientific">Tanacetum cinerariifolium</name>
    <name type="common">Dalmatian daisy</name>
    <name type="synonym">Chrysanthemum cinerariifolium</name>
    <dbReference type="NCBI Taxonomy" id="118510"/>
    <lineage>
        <taxon>Eukaryota</taxon>
        <taxon>Viridiplantae</taxon>
        <taxon>Streptophyta</taxon>
        <taxon>Embryophyta</taxon>
        <taxon>Tracheophyta</taxon>
        <taxon>Spermatophyta</taxon>
        <taxon>Magnoliopsida</taxon>
        <taxon>eudicotyledons</taxon>
        <taxon>Gunneridae</taxon>
        <taxon>Pentapetalae</taxon>
        <taxon>asterids</taxon>
        <taxon>campanulids</taxon>
        <taxon>Asterales</taxon>
        <taxon>Asteraceae</taxon>
        <taxon>Asteroideae</taxon>
        <taxon>Anthemideae</taxon>
        <taxon>Anthemidinae</taxon>
        <taxon>Tanacetum</taxon>
    </lineage>
</organism>
<dbReference type="AlphaFoldDB" id="A0A699TXM4"/>
<feature type="region of interest" description="Disordered" evidence="1">
    <location>
        <begin position="1"/>
        <end position="92"/>
    </location>
</feature>
<feature type="compositionally biased region" description="Low complexity" evidence="1">
    <location>
        <begin position="68"/>
        <end position="86"/>
    </location>
</feature>
<evidence type="ECO:0000256" key="1">
    <source>
        <dbReference type="SAM" id="MobiDB-lite"/>
    </source>
</evidence>
<sequence length="106" mass="10999">MSAKCTSWNEFSSAMASAGDEEEQGNANTAAEEPETAVPKDAAEDQPIPSPTLLTPPPQQLQDVPSTSHAQSPPLQSQSPTPAQTQGAHFPMSLLQEALDACAALA</sequence>
<comment type="caution">
    <text evidence="2">The sequence shown here is derived from an EMBL/GenBank/DDBJ whole genome shotgun (WGS) entry which is preliminary data.</text>
</comment>
<feature type="compositionally biased region" description="Polar residues" evidence="1">
    <location>
        <begin position="1"/>
        <end position="15"/>
    </location>
</feature>
<gene>
    <name evidence="2" type="ORF">Tci_887651</name>
</gene>
<accession>A0A699TXM4</accession>
<feature type="non-terminal residue" evidence="2">
    <location>
        <position position="106"/>
    </location>
</feature>
<evidence type="ECO:0000313" key="2">
    <source>
        <dbReference type="EMBL" id="GFD15682.1"/>
    </source>
</evidence>
<dbReference type="EMBL" id="BKCJ011288127">
    <property type="protein sequence ID" value="GFD15682.1"/>
    <property type="molecule type" value="Genomic_DNA"/>
</dbReference>
<reference evidence="2" key="1">
    <citation type="journal article" date="2019" name="Sci. Rep.">
        <title>Draft genome of Tanacetum cinerariifolium, the natural source of mosquito coil.</title>
        <authorList>
            <person name="Yamashiro T."/>
            <person name="Shiraishi A."/>
            <person name="Satake H."/>
            <person name="Nakayama K."/>
        </authorList>
    </citation>
    <scope>NUCLEOTIDE SEQUENCE</scope>
</reference>
<name>A0A699TXM4_TANCI</name>